<name>A0A8J3PTU3_9ACTN</name>
<feature type="transmembrane region" description="Helical" evidence="1">
    <location>
        <begin position="123"/>
        <end position="141"/>
    </location>
</feature>
<evidence type="ECO:0000256" key="1">
    <source>
        <dbReference type="SAM" id="Phobius"/>
    </source>
</evidence>
<keyword evidence="1" id="KW-0472">Membrane</keyword>
<protein>
    <submittedName>
        <fullName evidence="2">Uncharacterized protein</fullName>
    </submittedName>
</protein>
<dbReference type="AlphaFoldDB" id="A0A8J3PTU3"/>
<accession>A0A8J3PTU3</accession>
<feature type="transmembrane region" description="Helical" evidence="1">
    <location>
        <begin position="52"/>
        <end position="75"/>
    </location>
</feature>
<keyword evidence="1" id="KW-0812">Transmembrane</keyword>
<organism evidence="2 3">
    <name type="scientific">Planotetraspora kaengkrachanensis</name>
    <dbReference type="NCBI Taxonomy" id="575193"/>
    <lineage>
        <taxon>Bacteria</taxon>
        <taxon>Bacillati</taxon>
        <taxon>Actinomycetota</taxon>
        <taxon>Actinomycetes</taxon>
        <taxon>Streptosporangiales</taxon>
        <taxon>Streptosporangiaceae</taxon>
        <taxon>Planotetraspora</taxon>
    </lineage>
</organism>
<comment type="caution">
    <text evidence="2">The sequence shown here is derived from an EMBL/GenBank/DDBJ whole genome shotgun (WGS) entry which is preliminary data.</text>
</comment>
<dbReference type="EMBL" id="BONV01000017">
    <property type="protein sequence ID" value="GIG80927.1"/>
    <property type="molecule type" value="Genomic_DNA"/>
</dbReference>
<sequence length="148" mass="16140">MTTLPIPTRAMRITAASAAGTSALATFALSRVVWPDPPGAITPSDDLLPYFLILSVVEALFFGAGVAYAIVGAPVARHTAKPTRPAWALYVSVCFMLLSWWPHDNLHRVLDHHDFAGLARIEYLFHVPLMAGAACVALYTLRARREAR</sequence>
<keyword evidence="1" id="KW-1133">Transmembrane helix</keyword>
<keyword evidence="3" id="KW-1185">Reference proteome</keyword>
<reference evidence="2 3" key="1">
    <citation type="submission" date="2021-01" db="EMBL/GenBank/DDBJ databases">
        <title>Whole genome shotgun sequence of Planotetraspora kaengkrachanensis NBRC 104272.</title>
        <authorList>
            <person name="Komaki H."/>
            <person name="Tamura T."/>
        </authorList>
    </citation>
    <scope>NUCLEOTIDE SEQUENCE [LARGE SCALE GENOMIC DNA]</scope>
    <source>
        <strain evidence="2 3">NBRC 104272</strain>
    </source>
</reference>
<proteinExistence type="predicted"/>
<evidence type="ECO:0000313" key="3">
    <source>
        <dbReference type="Proteomes" id="UP000630097"/>
    </source>
</evidence>
<dbReference type="Proteomes" id="UP000630097">
    <property type="component" value="Unassembled WGS sequence"/>
</dbReference>
<feature type="transmembrane region" description="Helical" evidence="1">
    <location>
        <begin position="87"/>
        <end position="103"/>
    </location>
</feature>
<evidence type="ECO:0000313" key="2">
    <source>
        <dbReference type="EMBL" id="GIG80927.1"/>
    </source>
</evidence>
<gene>
    <name evidence="2" type="ORF">Pka01_40540</name>
</gene>
<dbReference type="RefSeq" id="WP_203884313.1">
    <property type="nucleotide sequence ID" value="NZ_BAABHH010000025.1"/>
</dbReference>